<evidence type="ECO:0000259" key="14">
    <source>
        <dbReference type="PROSITE" id="PS51384"/>
    </source>
</evidence>
<dbReference type="GO" id="GO:0046872">
    <property type="term" value="F:metal ion binding"/>
    <property type="evidence" value="ECO:0007669"/>
    <property type="project" value="UniProtKB-KW"/>
</dbReference>
<comment type="subunit">
    <text evidence="11">Heterotetramer of 2 PyrK and 2 PyrD type B subunits.</text>
</comment>
<evidence type="ECO:0000256" key="6">
    <source>
        <dbReference type="ARBA" id="ARBA00022827"/>
    </source>
</evidence>
<dbReference type="CDD" id="cd06218">
    <property type="entry name" value="DHOD_e_trans"/>
    <property type="match status" value="1"/>
</dbReference>
<dbReference type="SUPFAM" id="SSF63380">
    <property type="entry name" value="Riboflavin synthase domain-like"/>
    <property type="match status" value="1"/>
</dbReference>
<feature type="binding site" evidence="11 13">
    <location>
        <position position="224"/>
    </location>
    <ligand>
        <name>[2Fe-2S] cluster</name>
        <dbReference type="ChEBI" id="CHEBI:190135"/>
    </ligand>
</feature>
<dbReference type="InterPro" id="IPR037117">
    <property type="entry name" value="Dihydroorotate_DH_ele_sf"/>
</dbReference>
<evidence type="ECO:0000256" key="11">
    <source>
        <dbReference type="HAMAP-Rule" id="MF_01211"/>
    </source>
</evidence>
<feature type="binding site" evidence="11 13">
    <location>
        <position position="216"/>
    </location>
    <ligand>
        <name>[2Fe-2S] cluster</name>
        <dbReference type="ChEBI" id="CHEBI:190135"/>
    </ligand>
</feature>
<keyword evidence="8 11" id="KW-0249">Electron transport</keyword>
<sequence>MNATIISQELIAKDIYRLRVHSPTLVEKMQTPGQFVNIRIGTGNEFVLRRPISICEINQDEHEFVMIYRAQGAGTKALAKTSAGSEIDILGPLGQGYDLECLAPGQTALIVGGGIGVPPLYELAKRFQAKGIKTIHVLGFNSQADVFYEQEFNALGPTYICTADGSYGHQGFVTQITEKLTGYHAYFACGPLAMLKALASQLTCPGYISLEERMACGIGACYACVCKDKQGEIKRVCYDGPVFNAKDLTFA</sequence>
<keyword evidence="6 11" id="KW-0274">FAD</keyword>
<dbReference type="Pfam" id="PF10418">
    <property type="entry name" value="DHODB_Fe-S_bind"/>
    <property type="match status" value="1"/>
</dbReference>
<feature type="domain" description="FAD-binding FR-type" evidence="14">
    <location>
        <begin position="1"/>
        <end position="99"/>
    </location>
</feature>
<keyword evidence="9 11" id="KW-0408">Iron</keyword>
<dbReference type="UniPathway" id="UPA00070">
    <property type="reaction ID" value="UER00945"/>
</dbReference>
<dbReference type="InterPro" id="IPR008333">
    <property type="entry name" value="Cbr1-like_FAD-bd_dom"/>
</dbReference>
<dbReference type="GO" id="GO:0016491">
    <property type="term" value="F:oxidoreductase activity"/>
    <property type="evidence" value="ECO:0007669"/>
    <property type="project" value="InterPro"/>
</dbReference>
<comment type="caution">
    <text evidence="15">The sequence shown here is derived from an EMBL/GenBank/DDBJ whole genome shotgun (WGS) entry which is preliminary data.</text>
</comment>
<dbReference type="RefSeq" id="WP_119533960.1">
    <property type="nucleotide sequence ID" value="NZ_NRJF01000004.1"/>
</dbReference>
<dbReference type="InterPro" id="IPR019480">
    <property type="entry name" value="Dihydroorotate_DH_Fe-S-bd"/>
</dbReference>
<dbReference type="PRINTS" id="PR00409">
    <property type="entry name" value="PHDIOXRDTASE"/>
</dbReference>
<evidence type="ECO:0000256" key="4">
    <source>
        <dbReference type="ARBA" id="ARBA00022714"/>
    </source>
</evidence>
<feature type="binding site" evidence="11 13">
    <location>
        <position position="237"/>
    </location>
    <ligand>
        <name>[2Fe-2S] cluster</name>
        <dbReference type="ChEBI" id="CHEBI:190135"/>
    </ligand>
</feature>
<keyword evidence="7 11" id="KW-0665">Pyrimidine biosynthesis</keyword>
<comment type="function">
    <text evidence="11">Responsible for channeling the electrons from the oxidation of dihydroorotate from the FMN redox center in the PyrD type B subunit to the ultimate electron acceptor NAD(+).</text>
</comment>
<evidence type="ECO:0000256" key="12">
    <source>
        <dbReference type="PIRSR" id="PIRSR006816-1"/>
    </source>
</evidence>
<dbReference type="GO" id="GO:0009055">
    <property type="term" value="F:electron transfer activity"/>
    <property type="evidence" value="ECO:0007669"/>
    <property type="project" value="UniProtKB-UniRule"/>
</dbReference>
<dbReference type="AlphaFoldDB" id="A0A3A1YMF0"/>
<feature type="binding site" evidence="11 12">
    <location>
        <begin position="67"/>
        <end position="69"/>
    </location>
    <ligand>
        <name>FAD</name>
        <dbReference type="ChEBI" id="CHEBI:57692"/>
    </ligand>
</feature>
<evidence type="ECO:0000313" key="15">
    <source>
        <dbReference type="EMBL" id="RIY38845.1"/>
    </source>
</evidence>
<dbReference type="InterPro" id="IPR023455">
    <property type="entry name" value="Dihydroorotate_DHASE_ETsu"/>
</dbReference>
<dbReference type="InterPro" id="IPR050353">
    <property type="entry name" value="PyrK_electron_transfer"/>
</dbReference>
<dbReference type="NCBIfam" id="NF000799">
    <property type="entry name" value="PRK00054.1-4"/>
    <property type="match status" value="1"/>
</dbReference>
<dbReference type="PROSITE" id="PS51384">
    <property type="entry name" value="FAD_FR"/>
    <property type="match status" value="1"/>
</dbReference>
<organism evidence="15 16">
    <name type="scientific">Psittacicella gerlachiana</name>
    <dbReference type="NCBI Taxonomy" id="2028574"/>
    <lineage>
        <taxon>Bacteria</taxon>
        <taxon>Pseudomonadati</taxon>
        <taxon>Pseudomonadota</taxon>
        <taxon>Gammaproteobacteria</taxon>
        <taxon>Pasteurellales</taxon>
        <taxon>Psittacicellaceae</taxon>
        <taxon>Psittacicella</taxon>
    </lineage>
</organism>
<keyword evidence="3 11" id="KW-0285">Flavoprotein</keyword>
<evidence type="ECO:0000256" key="5">
    <source>
        <dbReference type="ARBA" id="ARBA00022723"/>
    </source>
</evidence>
<feature type="binding site" evidence="11 12">
    <location>
        <begin position="50"/>
        <end position="53"/>
    </location>
    <ligand>
        <name>FAD</name>
        <dbReference type="ChEBI" id="CHEBI:57692"/>
    </ligand>
</feature>
<dbReference type="PANTHER" id="PTHR43513">
    <property type="entry name" value="DIHYDROOROTATE DEHYDROGENASE B (NAD(+)), ELECTRON TRANSFER SUBUNIT"/>
    <property type="match status" value="1"/>
</dbReference>
<dbReference type="Gene3D" id="2.40.30.10">
    <property type="entry name" value="Translation factors"/>
    <property type="match status" value="1"/>
</dbReference>
<comment type="similarity">
    <text evidence="1 11">Belongs to the PyrK family.</text>
</comment>
<dbReference type="Gene3D" id="3.40.50.80">
    <property type="entry name" value="Nucleotide-binding domain of ferredoxin-NADP reductase (FNR) module"/>
    <property type="match status" value="1"/>
</dbReference>
<evidence type="ECO:0000313" key="16">
    <source>
        <dbReference type="Proteomes" id="UP000265964"/>
    </source>
</evidence>
<dbReference type="GO" id="GO:0050660">
    <property type="term" value="F:flavin adenine dinucleotide binding"/>
    <property type="evidence" value="ECO:0007669"/>
    <property type="project" value="InterPro"/>
</dbReference>
<keyword evidence="10 11" id="KW-0411">Iron-sulfur</keyword>
<dbReference type="EMBL" id="NRJF01000004">
    <property type="protein sequence ID" value="RIY38845.1"/>
    <property type="molecule type" value="Genomic_DNA"/>
</dbReference>
<dbReference type="GO" id="GO:0044205">
    <property type="term" value="P:'de novo' UMP biosynthetic process"/>
    <property type="evidence" value="ECO:0007669"/>
    <property type="project" value="UniProtKB-UniRule"/>
</dbReference>
<dbReference type="InterPro" id="IPR017938">
    <property type="entry name" value="Riboflavin_synthase-like_b-brl"/>
</dbReference>
<dbReference type="InterPro" id="IPR017927">
    <property type="entry name" value="FAD-bd_FR_type"/>
</dbReference>
<accession>A0A3A1YMF0</accession>
<reference evidence="15 16" key="1">
    <citation type="submission" date="2017-08" db="EMBL/GenBank/DDBJ databases">
        <title>Reclassification of Bisgaard taxon 37 and 44.</title>
        <authorList>
            <person name="Christensen H."/>
        </authorList>
    </citation>
    <scope>NUCLEOTIDE SEQUENCE [LARGE SCALE GENOMIC DNA]</scope>
    <source>
        <strain evidence="15 16">EEAB3T1</strain>
    </source>
</reference>
<dbReference type="Pfam" id="PF00970">
    <property type="entry name" value="FAD_binding_6"/>
    <property type="match status" value="1"/>
</dbReference>
<comment type="pathway">
    <text evidence="11">Pyrimidine metabolism; UMP biosynthesis via de novo pathway; orotate from (S)-dihydroorotate (NAD(+) route): step 1/1.</text>
</comment>
<dbReference type="Proteomes" id="UP000265964">
    <property type="component" value="Unassembled WGS sequence"/>
</dbReference>
<evidence type="ECO:0000256" key="3">
    <source>
        <dbReference type="ARBA" id="ARBA00022630"/>
    </source>
</evidence>
<keyword evidence="4 11" id="KW-0001">2Fe-2S</keyword>
<feature type="binding site" evidence="11 12">
    <location>
        <begin position="74"/>
        <end position="75"/>
    </location>
    <ligand>
        <name>FAD</name>
        <dbReference type="ChEBI" id="CHEBI:57692"/>
    </ligand>
</feature>
<evidence type="ECO:0000256" key="10">
    <source>
        <dbReference type="ARBA" id="ARBA00023014"/>
    </source>
</evidence>
<comment type="cofactor">
    <cofactor evidence="13">
        <name>[2Fe-2S] cluster</name>
        <dbReference type="ChEBI" id="CHEBI:190135"/>
    </cofactor>
    <text evidence="13">Binds 1 [2Fe-2S] cluster per subunit.</text>
</comment>
<evidence type="ECO:0000256" key="13">
    <source>
        <dbReference type="PIRSR" id="PIRSR006816-2"/>
    </source>
</evidence>
<keyword evidence="16" id="KW-1185">Reference proteome</keyword>
<dbReference type="SUPFAM" id="SSF52343">
    <property type="entry name" value="Ferredoxin reductase-like, C-terminal NADP-linked domain"/>
    <property type="match status" value="1"/>
</dbReference>
<keyword evidence="2 11" id="KW-0813">Transport</keyword>
<gene>
    <name evidence="11" type="primary">pyrK</name>
    <name evidence="15" type="ORF">CKF59_00145</name>
</gene>
<dbReference type="HAMAP" id="MF_01211">
    <property type="entry name" value="DHODB_Fe_S_bind"/>
    <property type="match status" value="1"/>
</dbReference>
<comment type="cofactor">
    <cofactor evidence="11 12">
        <name>FAD</name>
        <dbReference type="ChEBI" id="CHEBI:57692"/>
    </cofactor>
    <text evidence="11 12">Binds 1 FAD per subunit.</text>
</comment>
<comment type="cofactor">
    <cofactor evidence="11">
        <name>[2Fe-2S] cluster</name>
        <dbReference type="ChEBI" id="CHEBI:190135"/>
    </cofactor>
    <text evidence="11">Binds 1 [2Fe-2S] cluster per subunit.</text>
</comment>
<evidence type="ECO:0000256" key="9">
    <source>
        <dbReference type="ARBA" id="ARBA00023004"/>
    </source>
</evidence>
<dbReference type="PIRSF" id="PIRSF006816">
    <property type="entry name" value="Cyc3_hyd_g"/>
    <property type="match status" value="1"/>
</dbReference>
<protein>
    <recommendedName>
        <fullName evidence="11">Dihydroorotate dehydrogenase B (NAD(+)), electron transfer subunit</fullName>
    </recommendedName>
    <alternativeName>
        <fullName evidence="11">Dihydroorotate oxidase B, electron transfer subunit</fullName>
    </alternativeName>
</protein>
<dbReference type="InterPro" id="IPR039261">
    <property type="entry name" value="FNR_nucleotide-bd"/>
</dbReference>
<dbReference type="InterPro" id="IPR012165">
    <property type="entry name" value="Cyt_c3_hydrogenase_gsu"/>
</dbReference>
<dbReference type="OrthoDB" id="9796486at2"/>
<evidence type="ECO:0000256" key="1">
    <source>
        <dbReference type="ARBA" id="ARBA00006422"/>
    </source>
</evidence>
<evidence type="ECO:0000256" key="2">
    <source>
        <dbReference type="ARBA" id="ARBA00022448"/>
    </source>
</evidence>
<dbReference type="GO" id="GO:0051537">
    <property type="term" value="F:2 iron, 2 sulfur cluster binding"/>
    <property type="evidence" value="ECO:0007669"/>
    <property type="project" value="UniProtKB-KW"/>
</dbReference>
<dbReference type="Gene3D" id="2.10.240.10">
    <property type="entry name" value="Dihydroorotate dehydrogenase, electron transfer subunit"/>
    <property type="match status" value="1"/>
</dbReference>
<evidence type="ECO:0000256" key="7">
    <source>
        <dbReference type="ARBA" id="ARBA00022975"/>
    </source>
</evidence>
<feature type="binding site" evidence="11 13">
    <location>
        <position position="221"/>
    </location>
    <ligand>
        <name>[2Fe-2S] cluster</name>
        <dbReference type="ChEBI" id="CHEBI:190135"/>
    </ligand>
</feature>
<evidence type="ECO:0000256" key="8">
    <source>
        <dbReference type="ARBA" id="ARBA00022982"/>
    </source>
</evidence>
<proteinExistence type="inferred from homology"/>
<keyword evidence="5 11" id="KW-0479">Metal-binding</keyword>
<name>A0A3A1YMF0_9GAMM</name>
<dbReference type="PANTHER" id="PTHR43513:SF3">
    <property type="entry name" value="DIHYDROOROTATE DEHYDROGENASE B (NAD(+)), ELECTRON TRANSFER SUBUNIT-RELATED"/>
    <property type="match status" value="1"/>
</dbReference>